<accession>A0ABP3WPL7</accession>
<feature type="transmembrane region" description="Helical" evidence="1">
    <location>
        <begin position="111"/>
        <end position="131"/>
    </location>
</feature>
<comment type="caution">
    <text evidence="2">The sequence shown here is derived from an EMBL/GenBank/DDBJ whole genome shotgun (WGS) entry which is preliminary data.</text>
</comment>
<dbReference type="RefSeq" id="WP_343857187.1">
    <property type="nucleotide sequence ID" value="NZ_BAAAFD010000002.1"/>
</dbReference>
<feature type="transmembrane region" description="Helical" evidence="1">
    <location>
        <begin position="20"/>
        <end position="44"/>
    </location>
</feature>
<feature type="transmembrane region" description="Helical" evidence="1">
    <location>
        <begin position="138"/>
        <end position="162"/>
    </location>
</feature>
<evidence type="ECO:0000313" key="2">
    <source>
        <dbReference type="EMBL" id="GAA0854448.1"/>
    </source>
</evidence>
<dbReference type="Pfam" id="PF10011">
    <property type="entry name" value="DUF2254"/>
    <property type="match status" value="1"/>
</dbReference>
<sequence length="439" mass="49198">MNLQTGFKKFYYTVKTSFWFIPVLMVLTSVLTSILCVWIDRSLILVDITWFKHLYHLDQETLRSLVNTIAGSMITVTSIAFSITIVTLTLASSQFGPRLIRNFMDDTGTQVVLGTFIANFSFCLVLVYVMSMQAHQNLALGFSIAWCLAATFMSVFVLIYFIHHVARSIQADNVVDQVYCEVLKALQHLSDELDSPKCSDSKKADNTLLTMTITAGKNGYLQVLNKASLLKLACEHDLTIRFSSRPGDMLAKDIKVAEVDANYPVSEKVIEKIRALFIVGSKRTPIQDPEYAIHQLVEIAVRALSPGVNDPYTAISCVDKLSVALCELANAKVHSGRYYDQQKNLRLQCKAHDFNGLASAAFDQIRQYAETSIAVTIRLVESLQRLVSISQRQDVHQFAKSQLQAILQKSNDHAFAEQDMQDINAIVNQVRKTLISHSD</sequence>
<feature type="transmembrane region" description="Helical" evidence="1">
    <location>
        <begin position="65"/>
        <end position="91"/>
    </location>
</feature>
<evidence type="ECO:0000256" key="1">
    <source>
        <dbReference type="SAM" id="Phobius"/>
    </source>
</evidence>
<keyword evidence="1" id="KW-1133">Transmembrane helix</keyword>
<dbReference type="EMBL" id="BAAAFD010000002">
    <property type="protein sequence ID" value="GAA0854448.1"/>
    <property type="molecule type" value="Genomic_DNA"/>
</dbReference>
<dbReference type="Proteomes" id="UP001500359">
    <property type="component" value="Unassembled WGS sequence"/>
</dbReference>
<evidence type="ECO:0000313" key="3">
    <source>
        <dbReference type="Proteomes" id="UP001500359"/>
    </source>
</evidence>
<dbReference type="InterPro" id="IPR018723">
    <property type="entry name" value="DUF2254_membrane"/>
</dbReference>
<keyword evidence="3" id="KW-1185">Reference proteome</keyword>
<protein>
    <submittedName>
        <fullName evidence="2">DUF2254 domain-containing protein</fullName>
    </submittedName>
</protein>
<reference evidence="3" key="1">
    <citation type="journal article" date="2019" name="Int. J. Syst. Evol. Microbiol.">
        <title>The Global Catalogue of Microorganisms (GCM) 10K type strain sequencing project: providing services to taxonomists for standard genome sequencing and annotation.</title>
        <authorList>
            <consortium name="The Broad Institute Genomics Platform"/>
            <consortium name="The Broad Institute Genome Sequencing Center for Infectious Disease"/>
            <person name="Wu L."/>
            <person name="Ma J."/>
        </authorList>
    </citation>
    <scope>NUCLEOTIDE SEQUENCE [LARGE SCALE GENOMIC DNA]</scope>
    <source>
        <strain evidence="3">JCM 15896</strain>
    </source>
</reference>
<proteinExistence type="predicted"/>
<keyword evidence="1" id="KW-0812">Transmembrane</keyword>
<name>A0ABP3WPL7_9ALTE</name>
<keyword evidence="1" id="KW-0472">Membrane</keyword>
<organism evidence="2 3">
    <name type="scientific">Aliiglaciecola litoralis</name>
    <dbReference type="NCBI Taxonomy" id="582857"/>
    <lineage>
        <taxon>Bacteria</taxon>
        <taxon>Pseudomonadati</taxon>
        <taxon>Pseudomonadota</taxon>
        <taxon>Gammaproteobacteria</taxon>
        <taxon>Alteromonadales</taxon>
        <taxon>Alteromonadaceae</taxon>
        <taxon>Aliiglaciecola</taxon>
    </lineage>
</organism>
<gene>
    <name evidence="2" type="ORF">GCM10009114_10210</name>
</gene>